<accession>A0A8X6YHG5</accession>
<organism evidence="1 2">
    <name type="scientific">Trichonephila inaurata madagascariensis</name>
    <dbReference type="NCBI Taxonomy" id="2747483"/>
    <lineage>
        <taxon>Eukaryota</taxon>
        <taxon>Metazoa</taxon>
        <taxon>Ecdysozoa</taxon>
        <taxon>Arthropoda</taxon>
        <taxon>Chelicerata</taxon>
        <taxon>Arachnida</taxon>
        <taxon>Araneae</taxon>
        <taxon>Araneomorphae</taxon>
        <taxon>Entelegynae</taxon>
        <taxon>Araneoidea</taxon>
        <taxon>Nephilidae</taxon>
        <taxon>Trichonephila</taxon>
        <taxon>Trichonephila inaurata</taxon>
    </lineage>
</organism>
<evidence type="ECO:0000313" key="2">
    <source>
        <dbReference type="Proteomes" id="UP000886998"/>
    </source>
</evidence>
<keyword evidence="2" id="KW-1185">Reference proteome</keyword>
<feature type="non-terminal residue" evidence="1">
    <location>
        <position position="19"/>
    </location>
</feature>
<sequence length="19" mass="2049">MPDLLGLLGYPSTLEGFLL</sequence>
<gene>
    <name evidence="1" type="ORF">TNIN_167441</name>
</gene>
<dbReference type="EMBL" id="BMAV01019426">
    <property type="protein sequence ID" value="GFY72413.1"/>
    <property type="molecule type" value="Genomic_DNA"/>
</dbReference>
<protein>
    <submittedName>
        <fullName evidence="1">Uncharacterized protein</fullName>
    </submittedName>
</protein>
<dbReference type="AlphaFoldDB" id="A0A8X6YHG5"/>
<proteinExistence type="predicted"/>
<name>A0A8X6YHG5_9ARAC</name>
<evidence type="ECO:0000313" key="1">
    <source>
        <dbReference type="EMBL" id="GFY72413.1"/>
    </source>
</evidence>
<comment type="caution">
    <text evidence="1">The sequence shown here is derived from an EMBL/GenBank/DDBJ whole genome shotgun (WGS) entry which is preliminary data.</text>
</comment>
<dbReference type="Proteomes" id="UP000886998">
    <property type="component" value="Unassembled WGS sequence"/>
</dbReference>
<reference evidence="1" key="1">
    <citation type="submission" date="2020-08" db="EMBL/GenBank/DDBJ databases">
        <title>Multicomponent nature underlies the extraordinary mechanical properties of spider dragline silk.</title>
        <authorList>
            <person name="Kono N."/>
            <person name="Nakamura H."/>
            <person name="Mori M."/>
            <person name="Yoshida Y."/>
            <person name="Ohtoshi R."/>
            <person name="Malay A.D."/>
            <person name="Moran D.A.P."/>
            <person name="Tomita M."/>
            <person name="Numata K."/>
            <person name="Arakawa K."/>
        </authorList>
    </citation>
    <scope>NUCLEOTIDE SEQUENCE</scope>
</reference>